<feature type="compositionally biased region" description="Low complexity" evidence="4">
    <location>
        <begin position="275"/>
        <end position="294"/>
    </location>
</feature>
<keyword evidence="6" id="KW-1185">Reference proteome</keyword>
<evidence type="ECO:0000256" key="2">
    <source>
        <dbReference type="ARBA" id="ARBA00023242"/>
    </source>
</evidence>
<feature type="region of interest" description="Disordered" evidence="4">
    <location>
        <begin position="217"/>
        <end position="368"/>
    </location>
</feature>
<dbReference type="GO" id="GO:0006397">
    <property type="term" value="P:mRNA processing"/>
    <property type="evidence" value="ECO:0007669"/>
    <property type="project" value="InterPro"/>
</dbReference>
<evidence type="ECO:0000256" key="3">
    <source>
        <dbReference type="SAM" id="Coils"/>
    </source>
</evidence>
<dbReference type="AlphaFoldDB" id="A0A8H7W2I1"/>
<gene>
    <name evidence="5" type="ORF">IFR04_012132</name>
</gene>
<keyword evidence="3" id="KW-0175">Coiled coil</keyword>
<dbReference type="GO" id="GO:0000445">
    <property type="term" value="C:THO complex part of transcription export complex"/>
    <property type="evidence" value="ECO:0007669"/>
    <property type="project" value="InterPro"/>
</dbReference>
<accession>A0A8H7W2I1</accession>
<dbReference type="OrthoDB" id="205166at2759"/>
<evidence type="ECO:0008006" key="7">
    <source>
        <dbReference type="Google" id="ProtNLM"/>
    </source>
</evidence>
<dbReference type="Pfam" id="PF05615">
    <property type="entry name" value="THOC7"/>
    <property type="match status" value="1"/>
</dbReference>
<feature type="coiled-coil region" evidence="3">
    <location>
        <begin position="163"/>
        <end position="190"/>
    </location>
</feature>
<feature type="compositionally biased region" description="Polar residues" evidence="4">
    <location>
        <begin position="244"/>
        <end position="253"/>
    </location>
</feature>
<reference evidence="5" key="1">
    <citation type="submission" date="2021-02" db="EMBL/GenBank/DDBJ databases">
        <title>Genome sequence Cadophora malorum strain M34.</title>
        <authorList>
            <person name="Stefanovic E."/>
            <person name="Vu D."/>
            <person name="Scully C."/>
            <person name="Dijksterhuis J."/>
            <person name="Roader J."/>
            <person name="Houbraken J."/>
        </authorList>
    </citation>
    <scope>NUCLEOTIDE SEQUENCE</scope>
    <source>
        <strain evidence="5">M34</strain>
    </source>
</reference>
<comment type="subcellular location">
    <subcellularLocation>
        <location evidence="1">Nucleus</location>
    </subcellularLocation>
</comment>
<dbReference type="InterPro" id="IPR008501">
    <property type="entry name" value="THOC7/Mft1"/>
</dbReference>
<name>A0A8H7W2I1_9HELO</name>
<dbReference type="Proteomes" id="UP000664132">
    <property type="component" value="Unassembled WGS sequence"/>
</dbReference>
<evidence type="ECO:0000313" key="6">
    <source>
        <dbReference type="Proteomes" id="UP000664132"/>
    </source>
</evidence>
<feature type="compositionally biased region" description="Acidic residues" evidence="4">
    <location>
        <begin position="347"/>
        <end position="361"/>
    </location>
</feature>
<proteinExistence type="predicted"/>
<feature type="region of interest" description="Disordered" evidence="4">
    <location>
        <begin position="43"/>
        <end position="62"/>
    </location>
</feature>
<evidence type="ECO:0000256" key="4">
    <source>
        <dbReference type="SAM" id="MobiDB-lite"/>
    </source>
</evidence>
<evidence type="ECO:0000256" key="1">
    <source>
        <dbReference type="ARBA" id="ARBA00004123"/>
    </source>
</evidence>
<dbReference type="EMBL" id="JAFJYH010000251">
    <property type="protein sequence ID" value="KAG4414745.1"/>
    <property type="molecule type" value="Genomic_DNA"/>
</dbReference>
<comment type="caution">
    <text evidence="5">The sequence shown here is derived from an EMBL/GenBank/DDBJ whole genome shotgun (WGS) entry which is preliminary data.</text>
</comment>
<organism evidence="5 6">
    <name type="scientific">Cadophora malorum</name>
    <dbReference type="NCBI Taxonomy" id="108018"/>
    <lineage>
        <taxon>Eukaryota</taxon>
        <taxon>Fungi</taxon>
        <taxon>Dikarya</taxon>
        <taxon>Ascomycota</taxon>
        <taxon>Pezizomycotina</taxon>
        <taxon>Leotiomycetes</taxon>
        <taxon>Helotiales</taxon>
        <taxon>Ploettnerulaceae</taxon>
        <taxon>Cadophora</taxon>
    </lineage>
</organism>
<protein>
    <recommendedName>
        <fullName evidence="7">Tho complex subunit 7</fullName>
    </recommendedName>
</protein>
<evidence type="ECO:0000313" key="5">
    <source>
        <dbReference type="EMBL" id="KAG4414745.1"/>
    </source>
</evidence>
<sequence length="368" mass="41243">MASFQFLDSREEDELHKSRLLNVEEKPFKRVTKRLLAPGSLLVTPNKLLTPPPENGSEDAESYDAALQKQLDDRRQFGEDVEFDFAAFDYSISRIQFLLNSNERERARYQADKQRILETAQAVRDSTAQLRLQLEESKKTLEQRKKFDKLAEKITNNQLLKPRDIQQGNLAKLEEECKGLERESHAYSVTWKERREQFGRIVEEGMQLRRLIRDEKEEVERREGMDGGEEDGEVGEGSRGGQTPKHSSQSGNATPRPDGQPQGAESGLRPRPVTSGSMSRSGSRSNSRAASPAGSERRREAGETEDSTMGDAGPKLEEGDAVADTPMAEATESQMEVETQRVVVEEPAVEQLEEGAGEGEAEDKMDTT</sequence>
<keyword evidence="2" id="KW-0539">Nucleus</keyword>